<evidence type="ECO:0000313" key="3">
    <source>
        <dbReference type="Proteomes" id="UP000054270"/>
    </source>
</evidence>
<dbReference type="EMBL" id="KN817816">
    <property type="protein sequence ID" value="KJA12979.1"/>
    <property type="molecule type" value="Genomic_DNA"/>
</dbReference>
<organism evidence="2 3">
    <name type="scientific">Hypholoma sublateritium (strain FD-334 SS-4)</name>
    <dbReference type="NCBI Taxonomy" id="945553"/>
    <lineage>
        <taxon>Eukaryota</taxon>
        <taxon>Fungi</taxon>
        <taxon>Dikarya</taxon>
        <taxon>Basidiomycota</taxon>
        <taxon>Agaricomycotina</taxon>
        <taxon>Agaricomycetes</taxon>
        <taxon>Agaricomycetidae</taxon>
        <taxon>Agaricales</taxon>
        <taxon>Agaricineae</taxon>
        <taxon>Strophariaceae</taxon>
        <taxon>Hypholoma</taxon>
    </lineage>
</organism>
<evidence type="ECO:0000256" key="1">
    <source>
        <dbReference type="SAM" id="MobiDB-lite"/>
    </source>
</evidence>
<gene>
    <name evidence="2" type="ORF">HYPSUDRAFT_209935</name>
</gene>
<feature type="compositionally biased region" description="Low complexity" evidence="1">
    <location>
        <begin position="187"/>
        <end position="216"/>
    </location>
</feature>
<protein>
    <submittedName>
        <fullName evidence="2">Uncharacterized protein</fullName>
    </submittedName>
</protein>
<dbReference type="OrthoDB" id="3063088at2759"/>
<dbReference type="Proteomes" id="UP000054270">
    <property type="component" value="Unassembled WGS sequence"/>
</dbReference>
<name>A0A0D2N1A8_HYPSF</name>
<keyword evidence="3" id="KW-1185">Reference proteome</keyword>
<sequence>MPHPVVLRGAAASWGDRQLSYEAAHISIQQIADWITAEGPSSVIATQSGDPYALQAAVGALRRATNTVPWAKPAPAVAPSPAPMDTGDDGPSTPTPKCSAAPSGAAGRTPKLQAVPPGPARLLKAPRPDPPGWSAGDVPMAETPGVPVTTPTAGPQRPQPRPQPRKPVIPHQPPPLNLATKPRKSYAKAVAKAVVTPGRVRQPQTQANRQQAAAAPAPTPSPRKKKTATPDHVAPGPTRTQVLLEFTDGLMLSSVGGGLLGIYEYLNKQLGIEKFTTRLLSAGVAYKGYSFATSDVASDHCIDVMRGAIDMYMRTFLKWLPGDTRFNYYLGLPQSTAYLKIVDVPIYKSPLGGAFMTPEDYFQECSKSPLAPDITGALQEKMCPKRNSPASSNCTVFFDIWDSQTGT</sequence>
<accession>A0A0D2N1A8</accession>
<feature type="region of interest" description="Disordered" evidence="1">
    <location>
        <begin position="72"/>
        <end position="237"/>
    </location>
</feature>
<dbReference type="AlphaFoldDB" id="A0A0D2N1A8"/>
<reference evidence="3" key="1">
    <citation type="submission" date="2014-04" db="EMBL/GenBank/DDBJ databases">
        <title>Evolutionary Origins and Diversification of the Mycorrhizal Mutualists.</title>
        <authorList>
            <consortium name="DOE Joint Genome Institute"/>
            <consortium name="Mycorrhizal Genomics Consortium"/>
            <person name="Kohler A."/>
            <person name="Kuo A."/>
            <person name="Nagy L.G."/>
            <person name="Floudas D."/>
            <person name="Copeland A."/>
            <person name="Barry K.W."/>
            <person name="Cichocki N."/>
            <person name="Veneault-Fourrey C."/>
            <person name="LaButti K."/>
            <person name="Lindquist E.A."/>
            <person name="Lipzen A."/>
            <person name="Lundell T."/>
            <person name="Morin E."/>
            <person name="Murat C."/>
            <person name="Riley R."/>
            <person name="Ohm R."/>
            <person name="Sun H."/>
            <person name="Tunlid A."/>
            <person name="Henrissat B."/>
            <person name="Grigoriev I.V."/>
            <person name="Hibbett D.S."/>
            <person name="Martin F."/>
        </authorList>
    </citation>
    <scope>NUCLEOTIDE SEQUENCE [LARGE SCALE GENOMIC DNA]</scope>
    <source>
        <strain evidence="3">FD-334 SS-4</strain>
    </source>
</reference>
<feature type="compositionally biased region" description="Low complexity" evidence="1">
    <location>
        <begin position="143"/>
        <end position="156"/>
    </location>
</feature>
<evidence type="ECO:0000313" key="2">
    <source>
        <dbReference type="EMBL" id="KJA12979.1"/>
    </source>
</evidence>
<feature type="compositionally biased region" description="Pro residues" evidence="1">
    <location>
        <begin position="157"/>
        <end position="176"/>
    </location>
</feature>
<proteinExistence type="predicted"/>